<dbReference type="RefSeq" id="WP_083113691.1">
    <property type="nucleotide sequence ID" value="NZ_JACKTS010000040.1"/>
</dbReference>
<dbReference type="SUPFAM" id="SSF48498">
    <property type="entry name" value="Tetracyclin repressor-like, C-terminal domain"/>
    <property type="match status" value="1"/>
</dbReference>
<keyword evidence="3" id="KW-0804">Transcription</keyword>
<dbReference type="SUPFAM" id="SSF46689">
    <property type="entry name" value="Homeodomain-like"/>
    <property type="match status" value="1"/>
</dbReference>
<dbReference type="PROSITE" id="PS50977">
    <property type="entry name" value="HTH_TETR_2"/>
    <property type="match status" value="1"/>
</dbReference>
<evidence type="ECO:0000256" key="4">
    <source>
        <dbReference type="PROSITE-ProRule" id="PRU00335"/>
    </source>
</evidence>
<gene>
    <name evidence="6" type="ORF">BST12_13860</name>
</gene>
<sequence>MVEDSGRPRDPRIDAAVLRATVELLAESGYYGLSVAAIAQRAGTSKPAIYRRWPSKAHLVHEAVFPIGTATEIPDTAAVAADLREMVCRTMAFLTTPAARAALPGLVGEMATDPTLHSALLERFSGIFTEGLAQWLRAAADRGEVRADVTATEIAEAIAGITLLGLLTRGAELDDAWVDRTTTLLLKGIRA</sequence>
<feature type="DNA-binding region" description="H-T-H motif" evidence="4">
    <location>
        <begin position="34"/>
        <end position="53"/>
    </location>
</feature>
<evidence type="ECO:0000313" key="6">
    <source>
        <dbReference type="EMBL" id="ORA21136.1"/>
    </source>
</evidence>
<dbReference type="InterPro" id="IPR036271">
    <property type="entry name" value="Tet_transcr_reg_TetR-rel_C_sf"/>
</dbReference>
<keyword evidence="2 4" id="KW-0238">DNA-binding</keyword>
<dbReference type="Proteomes" id="UP000192284">
    <property type="component" value="Unassembled WGS sequence"/>
</dbReference>
<protein>
    <submittedName>
        <fullName evidence="6">TetR family transcriptional regulator</fullName>
    </submittedName>
</protein>
<organism evidence="6 7">
    <name type="scientific">Mycobacterium angelicum</name>
    <dbReference type="NCBI Taxonomy" id="470074"/>
    <lineage>
        <taxon>Bacteria</taxon>
        <taxon>Bacillati</taxon>
        <taxon>Actinomycetota</taxon>
        <taxon>Actinomycetes</taxon>
        <taxon>Mycobacteriales</taxon>
        <taxon>Mycobacteriaceae</taxon>
        <taxon>Mycobacterium</taxon>
    </lineage>
</organism>
<dbReference type="Pfam" id="PF16859">
    <property type="entry name" value="TetR_C_11"/>
    <property type="match status" value="1"/>
</dbReference>
<dbReference type="Gene3D" id="1.10.10.60">
    <property type="entry name" value="Homeodomain-like"/>
    <property type="match status" value="1"/>
</dbReference>
<dbReference type="GO" id="GO:0000976">
    <property type="term" value="F:transcription cis-regulatory region binding"/>
    <property type="evidence" value="ECO:0007669"/>
    <property type="project" value="TreeGrafter"/>
</dbReference>
<reference evidence="6 7" key="1">
    <citation type="submission" date="2017-02" db="EMBL/GenBank/DDBJ databases">
        <title>The new phylogeny of genus Mycobacterium.</title>
        <authorList>
            <person name="Tortoli E."/>
            <person name="Trovato A."/>
            <person name="Cirillo D.M."/>
        </authorList>
    </citation>
    <scope>NUCLEOTIDE SEQUENCE [LARGE SCALE GENOMIC DNA]</scope>
    <source>
        <strain evidence="6 7">DSM 45057</strain>
    </source>
</reference>
<dbReference type="InterPro" id="IPR050109">
    <property type="entry name" value="HTH-type_TetR-like_transc_reg"/>
</dbReference>
<dbReference type="PRINTS" id="PR00455">
    <property type="entry name" value="HTHTETR"/>
</dbReference>
<dbReference type="OrthoDB" id="9796019at2"/>
<evidence type="ECO:0000256" key="2">
    <source>
        <dbReference type="ARBA" id="ARBA00023125"/>
    </source>
</evidence>
<dbReference type="InterPro" id="IPR009057">
    <property type="entry name" value="Homeodomain-like_sf"/>
</dbReference>
<dbReference type="InterPro" id="IPR001647">
    <property type="entry name" value="HTH_TetR"/>
</dbReference>
<dbReference type="PANTHER" id="PTHR30055">
    <property type="entry name" value="HTH-TYPE TRANSCRIPTIONAL REGULATOR RUTR"/>
    <property type="match status" value="1"/>
</dbReference>
<evidence type="ECO:0000259" key="5">
    <source>
        <dbReference type="PROSITE" id="PS50977"/>
    </source>
</evidence>
<evidence type="ECO:0000313" key="7">
    <source>
        <dbReference type="Proteomes" id="UP000192284"/>
    </source>
</evidence>
<dbReference type="Gene3D" id="1.10.357.10">
    <property type="entry name" value="Tetracycline Repressor, domain 2"/>
    <property type="match status" value="1"/>
</dbReference>
<dbReference type="Pfam" id="PF00440">
    <property type="entry name" value="TetR_N"/>
    <property type="match status" value="1"/>
</dbReference>
<dbReference type="GO" id="GO:0003700">
    <property type="term" value="F:DNA-binding transcription factor activity"/>
    <property type="evidence" value="ECO:0007669"/>
    <property type="project" value="TreeGrafter"/>
</dbReference>
<feature type="domain" description="HTH tetR-type" evidence="5">
    <location>
        <begin position="11"/>
        <end position="71"/>
    </location>
</feature>
<evidence type="ECO:0000256" key="3">
    <source>
        <dbReference type="ARBA" id="ARBA00023163"/>
    </source>
</evidence>
<keyword evidence="7" id="KW-1185">Reference proteome</keyword>
<proteinExistence type="predicted"/>
<dbReference type="AlphaFoldDB" id="A0A1W9ZUB0"/>
<comment type="caution">
    <text evidence="6">The sequence shown here is derived from an EMBL/GenBank/DDBJ whole genome shotgun (WGS) entry which is preliminary data.</text>
</comment>
<dbReference type="InterPro" id="IPR011075">
    <property type="entry name" value="TetR_C"/>
</dbReference>
<accession>A0A1W9ZUB0</accession>
<evidence type="ECO:0000256" key="1">
    <source>
        <dbReference type="ARBA" id="ARBA00023015"/>
    </source>
</evidence>
<keyword evidence="1" id="KW-0805">Transcription regulation</keyword>
<dbReference type="PANTHER" id="PTHR30055:SF230">
    <property type="entry name" value="TRANSCRIPTIONAL REGULATORY PROTEIN (PROBABLY TETR-FAMILY)-RELATED"/>
    <property type="match status" value="1"/>
</dbReference>
<dbReference type="EMBL" id="MVHE01000018">
    <property type="protein sequence ID" value="ORA21136.1"/>
    <property type="molecule type" value="Genomic_DNA"/>
</dbReference>
<name>A0A1W9ZUB0_MYCAN</name>